<dbReference type="GO" id="GO:0008379">
    <property type="term" value="F:thioredoxin peroxidase activity"/>
    <property type="evidence" value="ECO:0007669"/>
    <property type="project" value="TreeGrafter"/>
</dbReference>
<name>A0A1Y2LDK7_9PROT</name>
<dbReference type="InterPro" id="IPR050924">
    <property type="entry name" value="Peroxiredoxin_BCP/PrxQ"/>
</dbReference>
<reference evidence="7 8" key="1">
    <citation type="submission" date="2014-03" db="EMBL/GenBank/DDBJ databases">
        <title>The draft genome sequence of Thalassospira alkalitolerans JCM 18968.</title>
        <authorList>
            <person name="Lai Q."/>
            <person name="Shao Z."/>
        </authorList>
    </citation>
    <scope>NUCLEOTIDE SEQUENCE [LARGE SCALE GENOMIC DNA]</scope>
    <source>
        <strain evidence="7 8">JCM 18968</strain>
    </source>
</reference>
<dbReference type="GO" id="GO:0005737">
    <property type="term" value="C:cytoplasm"/>
    <property type="evidence" value="ECO:0007669"/>
    <property type="project" value="TreeGrafter"/>
</dbReference>
<keyword evidence="2" id="KW-0049">Antioxidant</keyword>
<comment type="caution">
    <text evidence="7">The sequence shown here is derived from an EMBL/GenBank/DDBJ whole genome shotgun (WGS) entry which is preliminary data.</text>
</comment>
<keyword evidence="3" id="KW-0560">Oxidoreductase</keyword>
<dbReference type="Pfam" id="PF08534">
    <property type="entry name" value="Redoxin"/>
    <property type="match status" value="1"/>
</dbReference>
<evidence type="ECO:0000256" key="1">
    <source>
        <dbReference type="ARBA" id="ARBA00022559"/>
    </source>
</evidence>
<dbReference type="InterPro" id="IPR013740">
    <property type="entry name" value="Redoxin"/>
</dbReference>
<dbReference type="AlphaFoldDB" id="A0A1Y2LDK7"/>
<evidence type="ECO:0000256" key="2">
    <source>
        <dbReference type="ARBA" id="ARBA00022862"/>
    </source>
</evidence>
<dbReference type="STRING" id="1293890.TALK_08940"/>
<dbReference type="InterPro" id="IPR036249">
    <property type="entry name" value="Thioredoxin-like_sf"/>
</dbReference>
<dbReference type="EMBL" id="JFKB01000005">
    <property type="protein sequence ID" value="OSQ48525.1"/>
    <property type="molecule type" value="Genomic_DNA"/>
</dbReference>
<accession>A0A1Y2LDK7</accession>
<evidence type="ECO:0000313" key="7">
    <source>
        <dbReference type="EMBL" id="OSQ48525.1"/>
    </source>
</evidence>
<dbReference type="PANTHER" id="PTHR42801">
    <property type="entry name" value="THIOREDOXIN-DEPENDENT PEROXIDE REDUCTASE"/>
    <property type="match status" value="1"/>
</dbReference>
<evidence type="ECO:0000313" key="8">
    <source>
        <dbReference type="Proteomes" id="UP000193396"/>
    </source>
</evidence>
<dbReference type="Gene3D" id="3.40.30.10">
    <property type="entry name" value="Glutaredoxin"/>
    <property type="match status" value="1"/>
</dbReference>
<sequence length="176" mass="19205">MESDTHVIERLTGQIVPALSLPATNGQFVDLSVLAGRTVVYAYPRTSKPGTASPTGWDEIPGAKGCTPQSCSFRDHATELLAVGVSNLFGLSSQTTAYQKEAVERLHLPFALLSDADHRFKEAMAMPGFDVDGLRLFKRLTMILEDGKISKVFYPVTAPAQDAENVLQWCRDNPHA</sequence>
<dbReference type="GO" id="GO:0034599">
    <property type="term" value="P:cellular response to oxidative stress"/>
    <property type="evidence" value="ECO:0007669"/>
    <property type="project" value="TreeGrafter"/>
</dbReference>
<evidence type="ECO:0000256" key="3">
    <source>
        <dbReference type="ARBA" id="ARBA00023002"/>
    </source>
</evidence>
<keyword evidence="4" id="KW-1015">Disulfide bond</keyword>
<evidence type="ECO:0000256" key="4">
    <source>
        <dbReference type="ARBA" id="ARBA00023157"/>
    </source>
</evidence>
<dbReference type="CDD" id="cd03017">
    <property type="entry name" value="PRX_BCP"/>
    <property type="match status" value="1"/>
</dbReference>
<organism evidence="7 8">
    <name type="scientific">Thalassospira alkalitolerans</name>
    <dbReference type="NCBI Taxonomy" id="1293890"/>
    <lineage>
        <taxon>Bacteria</taxon>
        <taxon>Pseudomonadati</taxon>
        <taxon>Pseudomonadota</taxon>
        <taxon>Alphaproteobacteria</taxon>
        <taxon>Rhodospirillales</taxon>
        <taxon>Thalassospiraceae</taxon>
        <taxon>Thalassospira</taxon>
    </lineage>
</organism>
<feature type="domain" description="Redoxin" evidence="6">
    <location>
        <begin position="13"/>
        <end position="167"/>
    </location>
</feature>
<keyword evidence="8" id="KW-1185">Reference proteome</keyword>
<dbReference type="GO" id="GO:0045454">
    <property type="term" value="P:cell redox homeostasis"/>
    <property type="evidence" value="ECO:0007669"/>
    <property type="project" value="TreeGrafter"/>
</dbReference>
<gene>
    <name evidence="7" type="ORF">TALK_08940</name>
</gene>
<keyword evidence="1" id="KW-0575">Peroxidase</keyword>
<dbReference type="Proteomes" id="UP000193396">
    <property type="component" value="Unassembled WGS sequence"/>
</dbReference>
<dbReference type="SUPFAM" id="SSF52833">
    <property type="entry name" value="Thioredoxin-like"/>
    <property type="match status" value="1"/>
</dbReference>
<dbReference type="PANTHER" id="PTHR42801:SF21">
    <property type="entry name" value="BCPB PROTEIN"/>
    <property type="match status" value="1"/>
</dbReference>
<protein>
    <submittedName>
        <fullName evidence="7">Peroxiredoxin</fullName>
    </submittedName>
</protein>
<evidence type="ECO:0000259" key="6">
    <source>
        <dbReference type="Pfam" id="PF08534"/>
    </source>
</evidence>
<keyword evidence="5" id="KW-0676">Redox-active center</keyword>
<proteinExistence type="predicted"/>
<evidence type="ECO:0000256" key="5">
    <source>
        <dbReference type="ARBA" id="ARBA00023284"/>
    </source>
</evidence>